<evidence type="ECO:0000313" key="1">
    <source>
        <dbReference type="EMBL" id="QQD73005.1"/>
    </source>
</evidence>
<dbReference type="Proteomes" id="UP000595420">
    <property type="component" value="Chromosome"/>
</dbReference>
<dbReference type="AlphaFoldDB" id="A0A7T4WE85"/>
<accession>A0A7T4WE85</accession>
<evidence type="ECO:0000313" key="2">
    <source>
        <dbReference type="Proteomes" id="UP000595420"/>
    </source>
</evidence>
<evidence type="ECO:0008006" key="3">
    <source>
        <dbReference type="Google" id="ProtNLM"/>
    </source>
</evidence>
<protein>
    <recommendedName>
        <fullName evidence="3">WGR domain-containing protein</fullName>
    </recommendedName>
</protein>
<gene>
    <name evidence="1" type="ORF">H2515_01300</name>
</gene>
<proteinExistence type="predicted"/>
<sequence>MQGRSVPYVPHRPYAKGPAMRPVLRSVASTFAVPPAATVVARPAPKIDVVPVKEHSPAAKKPRKPRIDHKAIAQEQARLLHASSHPATGWITALWENEEKQRRYQVDLCQDLFGEWLLIHSWWRKNTPFGGRKKAYLGFAPSAEEVTALLYDAALRRSKHGYRILADERIRSAVHQ</sequence>
<reference evidence="1 2" key="1">
    <citation type="submission" date="2020-07" db="EMBL/GenBank/DDBJ databases">
        <title>Complete genome sequence analysis of Acidithiobacillus ferrivorans XJFY6S-08 reveals extreme environmental adaptation to alpine acid mine drainage.</title>
        <authorList>
            <person name="Yan L."/>
            <person name="Ni Y."/>
        </authorList>
    </citation>
    <scope>NUCLEOTIDE SEQUENCE [LARGE SCALE GENOMIC DNA]</scope>
    <source>
        <strain evidence="1 2">XJFY6S-08</strain>
    </source>
</reference>
<name>A0A7T4WE85_9PROT</name>
<dbReference type="EMBL" id="CP059488">
    <property type="protein sequence ID" value="QQD73005.1"/>
    <property type="molecule type" value="Genomic_DNA"/>
</dbReference>
<dbReference type="RefSeq" id="WP_198660740.1">
    <property type="nucleotide sequence ID" value="NZ_CP059488.1"/>
</dbReference>
<organism evidence="1 2">
    <name type="scientific">Acidithiobacillus ferrivorans</name>
    <dbReference type="NCBI Taxonomy" id="160808"/>
    <lineage>
        <taxon>Bacteria</taxon>
        <taxon>Pseudomonadati</taxon>
        <taxon>Pseudomonadota</taxon>
        <taxon>Acidithiobacillia</taxon>
        <taxon>Acidithiobacillales</taxon>
        <taxon>Acidithiobacillaceae</taxon>
        <taxon>Acidithiobacillus</taxon>
    </lineage>
</organism>